<evidence type="ECO:0000313" key="3">
    <source>
        <dbReference type="EMBL" id="QPI59716.1"/>
    </source>
</evidence>
<evidence type="ECO:0000256" key="1">
    <source>
        <dbReference type="ARBA" id="ARBA00010617"/>
    </source>
</evidence>
<evidence type="ECO:0000313" key="4">
    <source>
        <dbReference type="Proteomes" id="UP000663421"/>
    </source>
</evidence>
<feature type="region of interest" description="Disordered" evidence="2">
    <location>
        <begin position="82"/>
        <end position="119"/>
    </location>
</feature>
<reference evidence="3 4" key="1">
    <citation type="submission" date="2020-11" db="EMBL/GenBank/DDBJ databases">
        <title>Complete genome sequence unveiled secondary metabolic potentials in Streptomyces solisilvae HNM0141.</title>
        <authorList>
            <person name="Huang X."/>
        </authorList>
    </citation>
    <scope>NUCLEOTIDE SEQUENCE [LARGE SCALE GENOMIC DNA]</scope>
    <source>
        <strain evidence="3 4">HNM0141</strain>
    </source>
</reference>
<dbReference type="PANTHER" id="PTHR46696">
    <property type="entry name" value="P450, PUTATIVE (EUROFUNG)-RELATED"/>
    <property type="match status" value="1"/>
</dbReference>
<dbReference type="PANTHER" id="PTHR46696:SF4">
    <property type="entry name" value="BIOTIN BIOSYNTHESIS CYTOCHROME P450"/>
    <property type="match status" value="1"/>
</dbReference>
<name>A0ABX6WEV5_STRMQ</name>
<keyword evidence="4" id="KW-1185">Reference proteome</keyword>
<sequence>MDELRRAARLQYKRAVLWSHARRGDLVCRLMLHEHLADPYPLYEDIRAKGPVYRSRAGVQAVTAHELCGQVLRDSAFARRNEAGTAEAVAPNPGPAGDGAPASTNDPASASTPADRESASFLDGEVADHMRWRRLVAPAFRTRKIAEYRERAEEVAHRLLDAALDKGGDFDLVTDFASPLPITVISELLGITDVDVARFAHYGLVTGRAIDGVRSVRQATEFREAARELDAMFTALVRKRRDEPGDDLVSDLLRPLDGEQLPEQEIIGTCQLLLTAGFETTTNLVSNAVLRLLSDREQWDALVADPKLAPAVAEESLRYDPPVQYSIRVVRDPMDLRGVPLPAGTVLMLVLGAANRDPGVFPDPHRFDITRDAGQHLAFLSGAHYCVGAPLARMEADVALSVLAERFPELRRTGRLRRRPTAALRGLLNLPVSAGR</sequence>
<dbReference type="InterPro" id="IPR001128">
    <property type="entry name" value="Cyt_P450"/>
</dbReference>
<dbReference type="Pfam" id="PF00067">
    <property type="entry name" value="p450"/>
    <property type="match status" value="1"/>
</dbReference>
<accession>A0ABX6WEV5</accession>
<protein>
    <submittedName>
        <fullName evidence="3">Cytochrome P450</fullName>
    </submittedName>
</protein>
<dbReference type="InterPro" id="IPR036396">
    <property type="entry name" value="Cyt_P450_sf"/>
</dbReference>
<evidence type="ECO:0000256" key="2">
    <source>
        <dbReference type="SAM" id="MobiDB-lite"/>
    </source>
</evidence>
<dbReference type="CDD" id="cd20625">
    <property type="entry name" value="CYP164-like"/>
    <property type="match status" value="1"/>
</dbReference>
<comment type="similarity">
    <text evidence="1">Belongs to the cytochrome P450 family.</text>
</comment>
<dbReference type="PRINTS" id="PR00385">
    <property type="entry name" value="P450"/>
</dbReference>
<feature type="compositionally biased region" description="Polar residues" evidence="2">
    <location>
        <begin position="103"/>
        <end position="112"/>
    </location>
</feature>
<dbReference type="InterPro" id="IPR002397">
    <property type="entry name" value="Cyt_P450_B"/>
</dbReference>
<dbReference type="SUPFAM" id="SSF48264">
    <property type="entry name" value="Cytochrome P450"/>
    <property type="match status" value="1"/>
</dbReference>
<organism evidence="3 4">
    <name type="scientific">Streptomyces malaysiensis</name>
    <dbReference type="NCBI Taxonomy" id="92644"/>
    <lineage>
        <taxon>Bacteria</taxon>
        <taxon>Bacillati</taxon>
        <taxon>Actinomycetota</taxon>
        <taxon>Actinomycetes</taxon>
        <taxon>Kitasatosporales</taxon>
        <taxon>Streptomycetaceae</taxon>
        <taxon>Streptomyces</taxon>
        <taxon>Streptomyces violaceusniger group</taxon>
    </lineage>
</organism>
<dbReference type="PRINTS" id="PR00359">
    <property type="entry name" value="BP450"/>
</dbReference>
<proteinExistence type="inferred from homology"/>
<dbReference type="EMBL" id="CP065050">
    <property type="protein sequence ID" value="QPI59716.1"/>
    <property type="molecule type" value="Genomic_DNA"/>
</dbReference>
<dbReference type="Gene3D" id="1.10.630.10">
    <property type="entry name" value="Cytochrome P450"/>
    <property type="match status" value="1"/>
</dbReference>
<dbReference type="Proteomes" id="UP000663421">
    <property type="component" value="Chromosome"/>
</dbReference>
<gene>
    <name evidence="3" type="ORF">I1A49_36820</name>
</gene>